<feature type="compositionally biased region" description="Basic and acidic residues" evidence="1">
    <location>
        <begin position="11"/>
        <end position="21"/>
    </location>
</feature>
<feature type="region of interest" description="Disordered" evidence="1">
    <location>
        <begin position="1"/>
        <end position="21"/>
    </location>
</feature>
<accession>A0A0N4W2W2</accession>
<organism evidence="4">
    <name type="scientific">Haemonchus placei</name>
    <name type="common">Barber's pole worm</name>
    <dbReference type="NCBI Taxonomy" id="6290"/>
    <lineage>
        <taxon>Eukaryota</taxon>
        <taxon>Metazoa</taxon>
        <taxon>Ecdysozoa</taxon>
        <taxon>Nematoda</taxon>
        <taxon>Chromadorea</taxon>
        <taxon>Rhabditida</taxon>
        <taxon>Rhabditina</taxon>
        <taxon>Rhabditomorpha</taxon>
        <taxon>Strongyloidea</taxon>
        <taxon>Trichostrongylidae</taxon>
        <taxon>Haemonchus</taxon>
    </lineage>
</organism>
<evidence type="ECO:0000313" key="4">
    <source>
        <dbReference type="WBParaSite" id="HPLM_0000409701-mRNA-1"/>
    </source>
</evidence>
<reference evidence="4" key="1">
    <citation type="submission" date="2017-02" db="UniProtKB">
        <authorList>
            <consortium name="WormBaseParasite"/>
        </authorList>
    </citation>
    <scope>IDENTIFICATION</scope>
</reference>
<gene>
    <name evidence="2" type="ORF">HPLM_LOCUS4089</name>
</gene>
<name>A0A0N4W2W2_HAEPC</name>
<evidence type="ECO:0000313" key="3">
    <source>
        <dbReference type="Proteomes" id="UP000268014"/>
    </source>
</evidence>
<reference evidence="2 3" key="2">
    <citation type="submission" date="2018-11" db="EMBL/GenBank/DDBJ databases">
        <authorList>
            <consortium name="Pathogen Informatics"/>
        </authorList>
    </citation>
    <scope>NUCLEOTIDE SEQUENCE [LARGE SCALE GENOMIC DNA]</scope>
    <source>
        <strain evidence="2 3">MHpl1</strain>
    </source>
</reference>
<dbReference type="WBParaSite" id="HPLM_0000409701-mRNA-1">
    <property type="protein sequence ID" value="HPLM_0000409701-mRNA-1"/>
    <property type="gene ID" value="HPLM_0000409701"/>
</dbReference>
<evidence type="ECO:0000313" key="2">
    <source>
        <dbReference type="EMBL" id="VDO22379.1"/>
    </source>
</evidence>
<sequence>MNKRLVTGHANPDEYEHSQLSDRLRHKTRSLTVTVKNWCAVPMRIVTGGIDEEKLMRIACPA</sequence>
<keyword evidence="3" id="KW-1185">Reference proteome</keyword>
<protein>
    <submittedName>
        <fullName evidence="4">Mobile element protein</fullName>
    </submittedName>
</protein>
<dbReference type="Proteomes" id="UP000268014">
    <property type="component" value="Unassembled WGS sequence"/>
</dbReference>
<dbReference type="EMBL" id="UZAF01016173">
    <property type="protein sequence ID" value="VDO22379.1"/>
    <property type="molecule type" value="Genomic_DNA"/>
</dbReference>
<evidence type="ECO:0000256" key="1">
    <source>
        <dbReference type="SAM" id="MobiDB-lite"/>
    </source>
</evidence>
<proteinExistence type="predicted"/>
<dbReference type="AlphaFoldDB" id="A0A0N4W2W2"/>